<dbReference type="GO" id="GO:0005886">
    <property type="term" value="C:plasma membrane"/>
    <property type="evidence" value="ECO:0007669"/>
    <property type="project" value="UniProtKB-SubCell"/>
</dbReference>
<dbReference type="Proteomes" id="UP000315003">
    <property type="component" value="Chromosome"/>
</dbReference>
<keyword evidence="6" id="KW-0145">Chemotaxis</keyword>
<keyword evidence="7" id="KW-0283">Flagellar rotation</keyword>
<accession>A0A517SSV8</accession>
<dbReference type="PANTHER" id="PTHR30034:SF6">
    <property type="entry name" value="YOP PROTEINS TRANSLOCATION PROTEIN Q"/>
    <property type="match status" value="1"/>
</dbReference>
<dbReference type="InterPro" id="IPR036429">
    <property type="entry name" value="SpoA-like_sf"/>
</dbReference>
<evidence type="ECO:0000256" key="7">
    <source>
        <dbReference type="ARBA" id="ARBA00022779"/>
    </source>
</evidence>
<comment type="function">
    <text evidence="10">FliM is one of three proteins (FliG, FliN, FliM) that forms the rotor-mounted switch complex (C ring), located at the base of the basal body. This complex interacts with the CheY and CheZ chemotaxis proteins, in addition to contacting components of the motor that determine the direction of flagellar rotation.</text>
</comment>
<evidence type="ECO:0000259" key="11">
    <source>
        <dbReference type="Pfam" id="PF01052"/>
    </source>
</evidence>
<keyword evidence="8" id="KW-0472">Membrane</keyword>
<evidence type="ECO:0000256" key="2">
    <source>
        <dbReference type="ARBA" id="ARBA00004202"/>
    </source>
</evidence>
<evidence type="ECO:0000256" key="6">
    <source>
        <dbReference type="ARBA" id="ARBA00022500"/>
    </source>
</evidence>
<evidence type="ECO:0000313" key="12">
    <source>
        <dbReference type="EMBL" id="QDT59206.1"/>
    </source>
</evidence>
<evidence type="ECO:0000256" key="1">
    <source>
        <dbReference type="ARBA" id="ARBA00004117"/>
    </source>
</evidence>
<evidence type="ECO:0000256" key="3">
    <source>
        <dbReference type="ARBA" id="ARBA00011049"/>
    </source>
</evidence>
<dbReference type="GO" id="GO:0009425">
    <property type="term" value="C:bacterial-type flagellum basal body"/>
    <property type="evidence" value="ECO:0007669"/>
    <property type="project" value="UniProtKB-SubCell"/>
</dbReference>
<dbReference type="SUPFAM" id="SSF101801">
    <property type="entry name" value="Surface presentation of antigens (SPOA)"/>
    <property type="match status" value="1"/>
</dbReference>
<dbReference type="InterPro" id="IPR028976">
    <property type="entry name" value="CheC-like_sf"/>
</dbReference>
<sequence>MNLRPFDFHEIAAFDGNAKSFRDWVSKSSSYFSDYWFTATGYAITLRAGQVKTSTYDSTLRNIPRTDMSSMITTSQGTRVIWFAPLTEFRALLSELLGVPQPEEPDDNDLTEIEADLAEMLLEQLTIAFGRGWIGQGEITLESGKLERDPRKFRLIRNKDLVSQIEVKFEAKGCTASMFWLIPKRSLSELMDLIGEDRAEPSPQTPPKEIVGRIPVELVTQLGEKDLSMEELVNLKPGQLIRLDQRIDEPMTGYIDGLPTHRCWAGRLGRRQAIQIADTLEQNEGASYQ</sequence>
<keyword evidence="12" id="KW-0969">Cilium</keyword>
<dbReference type="Gene3D" id="2.30.330.10">
    <property type="entry name" value="SpoA-like"/>
    <property type="match status" value="1"/>
</dbReference>
<comment type="similarity">
    <text evidence="3">Belongs to the FliM family.</text>
</comment>
<comment type="subcellular location">
    <subcellularLocation>
        <location evidence="1">Bacterial flagellum basal body</location>
    </subcellularLocation>
    <subcellularLocation>
        <location evidence="2">Cell membrane</location>
        <topology evidence="2">Peripheral membrane protein</topology>
    </subcellularLocation>
</comment>
<evidence type="ECO:0000256" key="10">
    <source>
        <dbReference type="ARBA" id="ARBA00025044"/>
    </source>
</evidence>
<evidence type="ECO:0000313" key="13">
    <source>
        <dbReference type="Proteomes" id="UP000315003"/>
    </source>
</evidence>
<keyword evidence="12" id="KW-0282">Flagellum</keyword>
<dbReference type="InterPro" id="IPR001543">
    <property type="entry name" value="FliN-like_C"/>
</dbReference>
<evidence type="ECO:0000256" key="8">
    <source>
        <dbReference type="ARBA" id="ARBA00023136"/>
    </source>
</evidence>
<dbReference type="RefSeq" id="WP_145270927.1">
    <property type="nucleotide sequence ID" value="NZ_CP036272.1"/>
</dbReference>
<evidence type="ECO:0000256" key="4">
    <source>
        <dbReference type="ARBA" id="ARBA00021898"/>
    </source>
</evidence>
<name>A0A517SSV8_9BACT</name>
<protein>
    <recommendedName>
        <fullName evidence="4">Flagellar motor switch protein FliM</fullName>
    </recommendedName>
</protein>
<keyword evidence="12" id="KW-0966">Cell projection</keyword>
<keyword evidence="13" id="KW-1185">Reference proteome</keyword>
<gene>
    <name evidence="12" type="primary">fliM</name>
    <name evidence="12" type="ORF">SV7mr_17130</name>
</gene>
<feature type="domain" description="Flagellar motor switch protein FliN-like C-terminal" evidence="11">
    <location>
        <begin position="211"/>
        <end position="280"/>
    </location>
</feature>
<dbReference type="EMBL" id="CP036272">
    <property type="protein sequence ID" value="QDT59206.1"/>
    <property type="molecule type" value="Genomic_DNA"/>
</dbReference>
<keyword evidence="5" id="KW-1003">Cell membrane</keyword>
<keyword evidence="9" id="KW-0975">Bacterial flagellum</keyword>
<dbReference type="PANTHER" id="PTHR30034">
    <property type="entry name" value="FLAGELLAR MOTOR SWITCH PROTEIN FLIM"/>
    <property type="match status" value="1"/>
</dbReference>
<dbReference type="Pfam" id="PF01052">
    <property type="entry name" value="FliMN_C"/>
    <property type="match status" value="1"/>
</dbReference>
<dbReference type="GO" id="GO:0071978">
    <property type="term" value="P:bacterial-type flagellum-dependent swarming motility"/>
    <property type="evidence" value="ECO:0007669"/>
    <property type="project" value="TreeGrafter"/>
</dbReference>
<evidence type="ECO:0000256" key="9">
    <source>
        <dbReference type="ARBA" id="ARBA00023143"/>
    </source>
</evidence>
<dbReference type="OrthoDB" id="9806941at2"/>
<dbReference type="AlphaFoldDB" id="A0A517SSV8"/>
<dbReference type="Gene3D" id="3.40.1550.10">
    <property type="entry name" value="CheC-like"/>
    <property type="match status" value="1"/>
</dbReference>
<proteinExistence type="inferred from homology"/>
<dbReference type="GO" id="GO:0050918">
    <property type="term" value="P:positive chemotaxis"/>
    <property type="evidence" value="ECO:0007669"/>
    <property type="project" value="TreeGrafter"/>
</dbReference>
<evidence type="ECO:0000256" key="5">
    <source>
        <dbReference type="ARBA" id="ARBA00022475"/>
    </source>
</evidence>
<reference evidence="12 13" key="1">
    <citation type="submission" date="2019-02" db="EMBL/GenBank/DDBJ databases">
        <title>Deep-cultivation of Planctomycetes and their phenomic and genomic characterization uncovers novel biology.</title>
        <authorList>
            <person name="Wiegand S."/>
            <person name="Jogler M."/>
            <person name="Boedeker C."/>
            <person name="Pinto D."/>
            <person name="Vollmers J."/>
            <person name="Rivas-Marin E."/>
            <person name="Kohn T."/>
            <person name="Peeters S.H."/>
            <person name="Heuer A."/>
            <person name="Rast P."/>
            <person name="Oberbeckmann S."/>
            <person name="Bunk B."/>
            <person name="Jeske O."/>
            <person name="Meyerdierks A."/>
            <person name="Storesund J.E."/>
            <person name="Kallscheuer N."/>
            <person name="Luecker S."/>
            <person name="Lage O.M."/>
            <person name="Pohl T."/>
            <person name="Merkel B.J."/>
            <person name="Hornburger P."/>
            <person name="Mueller R.-W."/>
            <person name="Bruemmer F."/>
            <person name="Labrenz M."/>
            <person name="Spormann A.M."/>
            <person name="Op den Camp H."/>
            <person name="Overmann J."/>
            <person name="Amann R."/>
            <person name="Jetten M.S.M."/>
            <person name="Mascher T."/>
            <person name="Medema M.H."/>
            <person name="Devos D.P."/>
            <person name="Kaster A.-K."/>
            <person name="Ovreas L."/>
            <person name="Rohde M."/>
            <person name="Galperin M.Y."/>
            <person name="Jogler C."/>
        </authorList>
    </citation>
    <scope>NUCLEOTIDE SEQUENCE [LARGE SCALE GENOMIC DNA]</scope>
    <source>
        <strain evidence="12 13">SV_7m_r</strain>
    </source>
</reference>
<organism evidence="12 13">
    <name type="scientific">Stieleria bergensis</name>
    <dbReference type="NCBI Taxonomy" id="2528025"/>
    <lineage>
        <taxon>Bacteria</taxon>
        <taxon>Pseudomonadati</taxon>
        <taxon>Planctomycetota</taxon>
        <taxon>Planctomycetia</taxon>
        <taxon>Pirellulales</taxon>
        <taxon>Pirellulaceae</taxon>
        <taxon>Stieleria</taxon>
    </lineage>
</organism>